<comment type="function">
    <text evidence="2">Catalyzes the formation of the alpha-1,6-glucosidic linkages in glycogen by scission of a 1,4-alpha-linked oligosaccharide from growing alpha-1,4-glucan chains and the subsequent attachment of the oligosaccharide to the alpha-1,6 position.</text>
</comment>
<dbReference type="RefSeq" id="WP_111443802.1">
    <property type="nucleotide sequence ID" value="NZ_QKZK01000001.1"/>
</dbReference>
<proteinExistence type="inferred from homology"/>
<dbReference type="GO" id="GO:0004553">
    <property type="term" value="F:hydrolase activity, hydrolyzing O-glycosyl compounds"/>
    <property type="evidence" value="ECO:0007669"/>
    <property type="project" value="InterPro"/>
</dbReference>
<keyword evidence="7" id="KW-0119">Carbohydrate metabolism</keyword>
<feature type="domain" description="Glycosyl hydrolase family 13 catalytic" evidence="9">
    <location>
        <begin position="153"/>
        <end position="537"/>
    </location>
</feature>
<dbReference type="PANTHER" id="PTHR43651">
    <property type="entry name" value="1,4-ALPHA-GLUCAN-BRANCHING ENZYME"/>
    <property type="match status" value="1"/>
</dbReference>
<dbReference type="InterPro" id="IPR006048">
    <property type="entry name" value="A-amylase/branching_C"/>
</dbReference>
<feature type="active site" description="Proton donor" evidence="8">
    <location>
        <position position="382"/>
    </location>
</feature>
<evidence type="ECO:0000256" key="6">
    <source>
        <dbReference type="ARBA" id="ARBA00022679"/>
    </source>
</evidence>
<dbReference type="Gene3D" id="3.20.20.80">
    <property type="entry name" value="Glycosidases"/>
    <property type="match status" value="1"/>
</dbReference>
<dbReference type="OrthoDB" id="9761875at2"/>
<dbReference type="InterPro" id="IPR006047">
    <property type="entry name" value="GH13_cat_dom"/>
</dbReference>
<dbReference type="InterPro" id="IPR014756">
    <property type="entry name" value="Ig_E-set"/>
</dbReference>
<dbReference type="GO" id="GO:0043169">
    <property type="term" value="F:cation binding"/>
    <property type="evidence" value="ECO:0007669"/>
    <property type="project" value="InterPro"/>
</dbReference>
<keyword evidence="5" id="KW-0328">Glycosyltransferase</keyword>
<dbReference type="CDD" id="cd11321">
    <property type="entry name" value="AmyAc_bac_euk_BE"/>
    <property type="match status" value="1"/>
</dbReference>
<comment type="similarity">
    <text evidence="3">Belongs to the glycosyl hydrolase 13 family. GlgB subfamily.</text>
</comment>
<dbReference type="InterPro" id="IPR037439">
    <property type="entry name" value="Branching_enzy"/>
</dbReference>
<organism evidence="10 11">
    <name type="scientific">Breznakibacter xylanolyticus</name>
    <dbReference type="NCBI Taxonomy" id="990"/>
    <lineage>
        <taxon>Bacteria</taxon>
        <taxon>Pseudomonadati</taxon>
        <taxon>Bacteroidota</taxon>
        <taxon>Bacteroidia</taxon>
        <taxon>Marinilabiliales</taxon>
        <taxon>Marinilabiliaceae</taxon>
        <taxon>Breznakibacter</taxon>
    </lineage>
</organism>
<dbReference type="Pfam" id="PF02806">
    <property type="entry name" value="Alpha-amylase_C"/>
    <property type="match status" value="1"/>
</dbReference>
<dbReference type="PANTHER" id="PTHR43651:SF3">
    <property type="entry name" value="1,4-ALPHA-GLUCAN-BRANCHING ENZYME"/>
    <property type="match status" value="1"/>
</dbReference>
<dbReference type="FunFam" id="3.20.20.80:FF:000001">
    <property type="entry name" value="1,4-alpha-glucan branching enzyme"/>
    <property type="match status" value="1"/>
</dbReference>
<evidence type="ECO:0000256" key="3">
    <source>
        <dbReference type="ARBA" id="ARBA00009000"/>
    </source>
</evidence>
<dbReference type="Gene3D" id="2.60.40.10">
    <property type="entry name" value="Immunoglobulins"/>
    <property type="match status" value="1"/>
</dbReference>
<evidence type="ECO:0000256" key="1">
    <source>
        <dbReference type="ARBA" id="ARBA00000826"/>
    </source>
</evidence>
<evidence type="ECO:0000313" key="11">
    <source>
        <dbReference type="Proteomes" id="UP000249239"/>
    </source>
</evidence>
<dbReference type="AlphaFoldDB" id="A0A2W7NL76"/>
<dbReference type="InterPro" id="IPR004193">
    <property type="entry name" value="Glyco_hydro_13_N"/>
</dbReference>
<name>A0A2W7NL76_9BACT</name>
<keyword evidence="6" id="KW-0808">Transferase</keyword>
<dbReference type="Gene3D" id="2.60.40.1180">
    <property type="entry name" value="Golgi alpha-mannosidase II"/>
    <property type="match status" value="1"/>
</dbReference>
<gene>
    <name evidence="10" type="ORF">LX69_00051</name>
</gene>
<dbReference type="Proteomes" id="UP000249239">
    <property type="component" value="Unassembled WGS sequence"/>
</dbReference>
<evidence type="ECO:0000256" key="7">
    <source>
        <dbReference type="ARBA" id="ARBA00023277"/>
    </source>
</evidence>
<dbReference type="SUPFAM" id="SSF81296">
    <property type="entry name" value="E set domains"/>
    <property type="match status" value="1"/>
</dbReference>
<comment type="caution">
    <text evidence="10">The sequence shown here is derived from an EMBL/GenBank/DDBJ whole genome shotgun (WGS) entry which is preliminary data.</text>
</comment>
<dbReference type="SUPFAM" id="SSF51011">
    <property type="entry name" value="Glycosyl hydrolase domain"/>
    <property type="match status" value="1"/>
</dbReference>
<keyword evidence="11" id="KW-1185">Reference proteome</keyword>
<dbReference type="Pfam" id="PF02922">
    <property type="entry name" value="CBM_48"/>
    <property type="match status" value="1"/>
</dbReference>
<dbReference type="GO" id="GO:0003844">
    <property type="term" value="F:1,4-alpha-glucan branching enzyme activity"/>
    <property type="evidence" value="ECO:0007669"/>
    <property type="project" value="UniProtKB-EC"/>
</dbReference>
<evidence type="ECO:0000256" key="5">
    <source>
        <dbReference type="ARBA" id="ARBA00022676"/>
    </source>
</evidence>
<sequence length="672" mass="77717">MNTIGLVRLDPWLKPFEGIITQRHRRFINTTESLTGAGTQSLTDFASGHLYFGLHRTSKGWVFREWAPNATDIYLVGNFSDWKNQEAYRLHRIDNGQWVIELPTDTLRHGDLYKLHMVWPNGSGDRIPSYANRVVQDPHTHIFSAQVWQPDTRFTWTDESFRTRTDNPLIYEAHIGMSGEKGDVSTYNEFRINVLPRIVKGGYNTIQLMAIQEHPYYGSFGYHVSNFFAATSRFGTPEDLKALVNEAHNLGINVIMDLVHSHAVKNEIEGLSKFDGSYSQYFYDDDRGFHPAWDSRCFNYGKGEVQHFLLSNCRYWLEEYHFDGFRFDGVTSMLYHNHGLEVNFTSYNDYFKGEENEEAITYLTLANQLIHEINPQALSVAEEMSGYPGLCASVDDGGIGFDFRLSMGVPDLWIKMIKDQTDEDWKMGFLYHELTQHRAEERTINYAESHDQALVGDKTIIFRLIDKEMYTHMSKTTPNLVVDRGIALHKMIRLVTMATNSGGYLNFMGNEFGHPEWIDFPREGNNWSYHYARRQWSLVDNEELKYHFMGDFDRDMVHLMRKAMDNGLPGCFPVLMNDDDKVMVFSRGDLVFVFNFHPSASRTGYGIPVAPGKYRILLDSDRDIYGGFNRVDDNLVFFSQPVSKMASHHQILMYLPNRTAMVLEKLPTPKVY</sequence>
<dbReference type="GO" id="GO:0005978">
    <property type="term" value="P:glycogen biosynthetic process"/>
    <property type="evidence" value="ECO:0007669"/>
    <property type="project" value="InterPro"/>
</dbReference>
<dbReference type="SMART" id="SM00642">
    <property type="entry name" value="Aamy"/>
    <property type="match status" value="1"/>
</dbReference>
<evidence type="ECO:0000256" key="4">
    <source>
        <dbReference type="ARBA" id="ARBA00012541"/>
    </source>
</evidence>
<dbReference type="EC" id="2.4.1.18" evidence="4"/>
<dbReference type="CDD" id="cd02854">
    <property type="entry name" value="E_set_GBE_euk_N"/>
    <property type="match status" value="1"/>
</dbReference>
<dbReference type="InterPro" id="IPR017853">
    <property type="entry name" value="GH"/>
</dbReference>
<accession>A0A2W7NL76</accession>
<dbReference type="EMBL" id="QKZK01000001">
    <property type="protein sequence ID" value="PZX20630.1"/>
    <property type="molecule type" value="Genomic_DNA"/>
</dbReference>
<evidence type="ECO:0000313" key="10">
    <source>
        <dbReference type="EMBL" id="PZX20630.1"/>
    </source>
</evidence>
<dbReference type="InterPro" id="IPR013783">
    <property type="entry name" value="Ig-like_fold"/>
</dbReference>
<evidence type="ECO:0000256" key="8">
    <source>
        <dbReference type="PIRSR" id="PIRSR000463-1"/>
    </source>
</evidence>
<evidence type="ECO:0000256" key="2">
    <source>
        <dbReference type="ARBA" id="ARBA00002953"/>
    </source>
</evidence>
<dbReference type="PIRSF" id="PIRSF000463">
    <property type="entry name" value="GlgB"/>
    <property type="match status" value="1"/>
</dbReference>
<dbReference type="SUPFAM" id="SSF51445">
    <property type="entry name" value="(Trans)glycosidases"/>
    <property type="match status" value="1"/>
</dbReference>
<evidence type="ECO:0000259" key="9">
    <source>
        <dbReference type="SMART" id="SM00642"/>
    </source>
</evidence>
<reference evidence="10 11" key="1">
    <citation type="submission" date="2018-06" db="EMBL/GenBank/DDBJ databases">
        <title>Genomic Encyclopedia of Archaeal and Bacterial Type Strains, Phase II (KMG-II): from individual species to whole genera.</title>
        <authorList>
            <person name="Goeker M."/>
        </authorList>
    </citation>
    <scope>NUCLEOTIDE SEQUENCE [LARGE SCALE GENOMIC DNA]</scope>
    <source>
        <strain evidence="10 11">DSM 6779</strain>
    </source>
</reference>
<protein>
    <recommendedName>
        <fullName evidence="4">1,4-alpha-glucan branching enzyme</fullName>
        <ecNumber evidence="4">2.4.1.18</ecNumber>
    </recommendedName>
</protein>
<dbReference type="GO" id="GO:0005737">
    <property type="term" value="C:cytoplasm"/>
    <property type="evidence" value="ECO:0007669"/>
    <property type="project" value="TreeGrafter"/>
</dbReference>
<feature type="active site" description="Nucleophile" evidence="8">
    <location>
        <position position="328"/>
    </location>
</feature>
<dbReference type="FunFam" id="2.60.40.1180:FF:000050">
    <property type="entry name" value="1,4-alpha-glucan branching enzyme"/>
    <property type="match status" value="1"/>
</dbReference>
<dbReference type="InterPro" id="IPR013780">
    <property type="entry name" value="Glyco_hydro_b"/>
</dbReference>
<comment type="catalytic activity">
    <reaction evidence="1">
        <text>Transfers a segment of a (1-&gt;4)-alpha-D-glucan chain to a primary hydroxy group in a similar glucan chain.</text>
        <dbReference type="EC" id="2.4.1.18"/>
    </reaction>
</comment>
<dbReference type="Pfam" id="PF00128">
    <property type="entry name" value="Alpha-amylase"/>
    <property type="match status" value="1"/>
</dbReference>